<reference evidence="11 12" key="1">
    <citation type="submission" date="2018-04" db="EMBL/GenBank/DDBJ databases">
        <authorList>
            <person name="Eckel V.P."/>
            <person name="Vogel R.F."/>
        </authorList>
    </citation>
    <scope>NUCLEOTIDE SEQUENCE [LARGE SCALE GENOMIC DNA]</scope>
    <source>
        <strain evidence="12">TMW 2.1764</strain>
    </source>
</reference>
<keyword evidence="7 10" id="KW-0472">Membrane</keyword>
<keyword evidence="4" id="KW-1003">Cell membrane</keyword>
<dbReference type="PRINTS" id="PR00783">
    <property type="entry name" value="MINTRINSICP"/>
</dbReference>
<feature type="transmembrane region" description="Helical" evidence="10">
    <location>
        <begin position="187"/>
        <end position="211"/>
    </location>
</feature>
<evidence type="ECO:0000256" key="7">
    <source>
        <dbReference type="ARBA" id="ARBA00023136"/>
    </source>
</evidence>
<feature type="transmembrane region" description="Helical" evidence="10">
    <location>
        <begin position="79"/>
        <end position="102"/>
    </location>
</feature>
<evidence type="ECO:0000313" key="12">
    <source>
        <dbReference type="Proteomes" id="UP000325415"/>
    </source>
</evidence>
<feature type="transmembrane region" description="Helical" evidence="10">
    <location>
        <begin position="270"/>
        <end position="289"/>
    </location>
</feature>
<evidence type="ECO:0000256" key="3">
    <source>
        <dbReference type="ARBA" id="ARBA00022448"/>
    </source>
</evidence>
<dbReference type="EMBL" id="QDAG01000012">
    <property type="protein sequence ID" value="KAE8126593.1"/>
    <property type="molecule type" value="Genomic_DNA"/>
</dbReference>
<name>A0A5N6S0F1_9BIFI</name>
<protein>
    <submittedName>
        <fullName evidence="11">Glycerol transporter</fullName>
    </submittedName>
</protein>
<gene>
    <name evidence="11" type="ORF">DDE84_10780</name>
</gene>
<dbReference type="Pfam" id="PF00230">
    <property type="entry name" value="MIP"/>
    <property type="match status" value="1"/>
</dbReference>
<evidence type="ECO:0000256" key="4">
    <source>
        <dbReference type="ARBA" id="ARBA00022475"/>
    </source>
</evidence>
<organism evidence="11 12">
    <name type="scientific">Bifidobacterium tibiigranuli</name>
    <dbReference type="NCBI Taxonomy" id="2172043"/>
    <lineage>
        <taxon>Bacteria</taxon>
        <taxon>Bacillati</taxon>
        <taxon>Actinomycetota</taxon>
        <taxon>Actinomycetes</taxon>
        <taxon>Bifidobacteriales</taxon>
        <taxon>Bifidobacteriaceae</taxon>
        <taxon>Bifidobacterium</taxon>
    </lineage>
</organism>
<dbReference type="GO" id="GO:0005886">
    <property type="term" value="C:plasma membrane"/>
    <property type="evidence" value="ECO:0007669"/>
    <property type="project" value="UniProtKB-SubCell"/>
</dbReference>
<dbReference type="PANTHER" id="PTHR19139:SF199">
    <property type="entry name" value="MIP17260P"/>
    <property type="match status" value="1"/>
</dbReference>
<dbReference type="AlphaFoldDB" id="A0A5N6S0F1"/>
<evidence type="ECO:0000256" key="10">
    <source>
        <dbReference type="SAM" id="Phobius"/>
    </source>
</evidence>
<feature type="transmembrane region" description="Helical" evidence="10">
    <location>
        <begin position="51"/>
        <end position="73"/>
    </location>
</feature>
<dbReference type="InterPro" id="IPR000425">
    <property type="entry name" value="MIP"/>
</dbReference>
<feature type="region of interest" description="Disordered" evidence="9">
    <location>
        <begin position="314"/>
        <end position="349"/>
    </location>
</feature>
<sequence>MTQFESENGIAPSSEEGVASQDAAQATTYDDAASNLNTANATPAISATANLWLRVAAELLGSFLIFIVIYLAYALSAALYGANLAFIAVATGLVYAIVTFVLGRISVGHFNPAVTIAAMLTSKTQLLDGLLYIIAQVLGGIAAGAVFKSVLPVSQSLPVKLWFTYAANGFESGSVSSTALKGAGVSFSITLAILVEVIAGVLIVAAAMSTLGKDGKGTSHQPWAMGLAYGAGAAFTYPVTGAALNPARATGVAIFAQNQGLTQEPLQQLWVFWIVPVLAAALVALVMVAQELFAKSAATTAVAAVTEPEAVQADAAAAADEGSVEQSDADVRDDQADSQGNANEGIEAN</sequence>
<feature type="transmembrane region" description="Helical" evidence="10">
    <location>
        <begin position="223"/>
        <end position="244"/>
    </location>
</feature>
<evidence type="ECO:0000256" key="6">
    <source>
        <dbReference type="ARBA" id="ARBA00022989"/>
    </source>
</evidence>
<dbReference type="InterPro" id="IPR034294">
    <property type="entry name" value="Aquaporin_transptr"/>
</dbReference>
<keyword evidence="12" id="KW-1185">Reference proteome</keyword>
<dbReference type="InterPro" id="IPR023271">
    <property type="entry name" value="Aquaporin-like"/>
</dbReference>
<comment type="similarity">
    <text evidence="2 8">Belongs to the MIP/aquaporin (TC 1.A.8) family.</text>
</comment>
<dbReference type="InterPro" id="IPR022357">
    <property type="entry name" value="MIP_CS"/>
</dbReference>
<dbReference type="OrthoDB" id="9807293at2"/>
<dbReference type="GO" id="GO:0015250">
    <property type="term" value="F:water channel activity"/>
    <property type="evidence" value="ECO:0007669"/>
    <property type="project" value="TreeGrafter"/>
</dbReference>
<dbReference type="PANTHER" id="PTHR19139">
    <property type="entry name" value="AQUAPORIN TRANSPORTER"/>
    <property type="match status" value="1"/>
</dbReference>
<evidence type="ECO:0000256" key="1">
    <source>
        <dbReference type="ARBA" id="ARBA00004651"/>
    </source>
</evidence>
<accession>A0A5N6S0F1</accession>
<evidence type="ECO:0000256" key="5">
    <source>
        <dbReference type="ARBA" id="ARBA00022692"/>
    </source>
</evidence>
<dbReference type="Gene3D" id="1.20.1080.10">
    <property type="entry name" value="Glycerol uptake facilitator protein"/>
    <property type="match status" value="1"/>
</dbReference>
<dbReference type="Proteomes" id="UP000325415">
    <property type="component" value="Unassembled WGS sequence"/>
</dbReference>
<evidence type="ECO:0000256" key="2">
    <source>
        <dbReference type="ARBA" id="ARBA00006175"/>
    </source>
</evidence>
<evidence type="ECO:0000256" key="9">
    <source>
        <dbReference type="SAM" id="MobiDB-lite"/>
    </source>
</evidence>
<feature type="transmembrane region" description="Helical" evidence="10">
    <location>
        <begin position="129"/>
        <end position="151"/>
    </location>
</feature>
<proteinExistence type="inferred from homology"/>
<keyword evidence="6 10" id="KW-1133">Transmembrane helix</keyword>
<comment type="subcellular location">
    <subcellularLocation>
        <location evidence="1">Cell membrane</location>
        <topology evidence="1">Multi-pass membrane protein</topology>
    </subcellularLocation>
</comment>
<evidence type="ECO:0000256" key="8">
    <source>
        <dbReference type="RuleBase" id="RU000477"/>
    </source>
</evidence>
<dbReference type="PROSITE" id="PS00221">
    <property type="entry name" value="MIP"/>
    <property type="match status" value="1"/>
</dbReference>
<keyword evidence="5 8" id="KW-0812">Transmembrane</keyword>
<evidence type="ECO:0000313" key="11">
    <source>
        <dbReference type="EMBL" id="KAE8126593.1"/>
    </source>
</evidence>
<dbReference type="SUPFAM" id="SSF81338">
    <property type="entry name" value="Aquaporin-like"/>
    <property type="match status" value="1"/>
</dbReference>
<keyword evidence="3 8" id="KW-0813">Transport</keyword>
<comment type="caution">
    <text evidence="11">The sequence shown here is derived from an EMBL/GenBank/DDBJ whole genome shotgun (WGS) entry which is preliminary data.</text>
</comment>